<keyword evidence="3" id="KW-0479">Metal-binding</keyword>
<keyword evidence="10" id="KW-1185">Reference proteome</keyword>
<gene>
    <name evidence="9" type="ORF">SAMN03080610_03112</name>
</gene>
<dbReference type="EMBL" id="FMVW01000008">
    <property type="protein sequence ID" value="SCZ43722.1"/>
    <property type="molecule type" value="Genomic_DNA"/>
</dbReference>
<dbReference type="STRING" id="1120955.SAMN03080610_03112"/>
<dbReference type="InterPro" id="IPR020084">
    <property type="entry name" value="NUDIX_hydrolase_CS"/>
</dbReference>
<name>A0A1G5P2G2_AFIMA</name>
<proteinExistence type="inferred from homology"/>
<sequence>MISLKETIPYTADEFRRRAENAFTTEAHAPREYGDHSINPELATMFAAMKRRDAAVLVPVVDYPGEARVILTQRTERLSSHAGQVAFPGGKIDPGETAEEAALRETEEEIGLPRSAVEVVLRAPDYLTASGFRIAPVLAVVRPGMPLSLNPHEVAAAFETPLAFLMDSSNHRKKSRIWQGRARNFFEMPWQDRYIWGVTAGIIRMLAEELYGEKI</sequence>
<dbReference type="PANTHER" id="PTHR12992:SF11">
    <property type="entry name" value="MITOCHONDRIAL COENZYME A DIPHOSPHATASE NUDT8"/>
    <property type="match status" value="1"/>
</dbReference>
<keyword evidence="5" id="KW-0460">Magnesium</keyword>
<accession>A0A1G5P2G2</accession>
<dbReference type="AlphaFoldDB" id="A0A1G5P2G2"/>
<dbReference type="SUPFAM" id="SSF55811">
    <property type="entry name" value="Nudix"/>
    <property type="match status" value="1"/>
</dbReference>
<dbReference type="CDD" id="cd03426">
    <property type="entry name" value="NUDIX_CoAse_Nudt7"/>
    <property type="match status" value="1"/>
</dbReference>
<dbReference type="GO" id="GO:0046872">
    <property type="term" value="F:metal ion binding"/>
    <property type="evidence" value="ECO:0007669"/>
    <property type="project" value="UniProtKB-KW"/>
</dbReference>
<dbReference type="InterPro" id="IPR045121">
    <property type="entry name" value="CoAse"/>
</dbReference>
<protein>
    <submittedName>
        <fullName evidence="9">NUDIX domain-containing protein</fullName>
    </submittedName>
</protein>
<evidence type="ECO:0000256" key="5">
    <source>
        <dbReference type="ARBA" id="ARBA00022842"/>
    </source>
</evidence>
<evidence type="ECO:0000313" key="10">
    <source>
        <dbReference type="Proteomes" id="UP000199347"/>
    </source>
</evidence>
<reference evidence="9 10" key="1">
    <citation type="submission" date="2016-10" db="EMBL/GenBank/DDBJ databases">
        <authorList>
            <person name="de Groot N.N."/>
        </authorList>
    </citation>
    <scope>NUCLEOTIDE SEQUENCE [LARGE SCALE GENOMIC DNA]</scope>
    <source>
        <strain evidence="9 10">DSM 2698</strain>
    </source>
</reference>
<dbReference type="Gene3D" id="3.90.79.10">
    <property type="entry name" value="Nucleoside Triphosphate Pyrophosphohydrolase"/>
    <property type="match status" value="1"/>
</dbReference>
<dbReference type="InterPro" id="IPR000086">
    <property type="entry name" value="NUDIX_hydrolase_dom"/>
</dbReference>
<comment type="similarity">
    <text evidence="7">Belongs to the Nudix hydrolase family.</text>
</comment>
<dbReference type="PROSITE" id="PS00893">
    <property type="entry name" value="NUDIX_BOX"/>
    <property type="match status" value="1"/>
</dbReference>
<dbReference type="PROSITE" id="PS51462">
    <property type="entry name" value="NUDIX"/>
    <property type="match status" value="1"/>
</dbReference>
<dbReference type="InterPro" id="IPR020476">
    <property type="entry name" value="Nudix_hydrolase"/>
</dbReference>
<dbReference type="Pfam" id="PF00293">
    <property type="entry name" value="NUDIX"/>
    <property type="match status" value="1"/>
</dbReference>
<comment type="cofactor">
    <cofactor evidence="1">
        <name>Mn(2+)</name>
        <dbReference type="ChEBI" id="CHEBI:29035"/>
    </cofactor>
</comment>
<dbReference type="RefSeq" id="WP_092815275.1">
    <property type="nucleotide sequence ID" value="NZ_FMVW01000008.1"/>
</dbReference>
<organism evidence="9 10">
    <name type="scientific">Afifella marina DSM 2698</name>
    <dbReference type="NCBI Taxonomy" id="1120955"/>
    <lineage>
        <taxon>Bacteria</taxon>
        <taxon>Pseudomonadati</taxon>
        <taxon>Pseudomonadota</taxon>
        <taxon>Alphaproteobacteria</taxon>
        <taxon>Hyphomicrobiales</taxon>
        <taxon>Afifellaceae</taxon>
        <taxon>Afifella</taxon>
    </lineage>
</organism>
<comment type="cofactor">
    <cofactor evidence="2">
        <name>Mg(2+)</name>
        <dbReference type="ChEBI" id="CHEBI:18420"/>
    </cofactor>
</comment>
<dbReference type="PRINTS" id="PR00502">
    <property type="entry name" value="NUDIXFAMILY"/>
</dbReference>
<evidence type="ECO:0000256" key="3">
    <source>
        <dbReference type="ARBA" id="ARBA00022723"/>
    </source>
</evidence>
<keyword evidence="6" id="KW-0464">Manganese</keyword>
<evidence type="ECO:0000256" key="4">
    <source>
        <dbReference type="ARBA" id="ARBA00022801"/>
    </source>
</evidence>
<evidence type="ECO:0000256" key="6">
    <source>
        <dbReference type="ARBA" id="ARBA00023211"/>
    </source>
</evidence>
<dbReference type="OrthoDB" id="9802805at2"/>
<keyword evidence="4 7" id="KW-0378">Hydrolase</keyword>
<evidence type="ECO:0000256" key="2">
    <source>
        <dbReference type="ARBA" id="ARBA00001946"/>
    </source>
</evidence>
<dbReference type="Proteomes" id="UP000199347">
    <property type="component" value="Unassembled WGS sequence"/>
</dbReference>
<dbReference type="InterPro" id="IPR015797">
    <property type="entry name" value="NUDIX_hydrolase-like_dom_sf"/>
</dbReference>
<evidence type="ECO:0000313" key="9">
    <source>
        <dbReference type="EMBL" id="SCZ43722.1"/>
    </source>
</evidence>
<feature type="domain" description="Nudix hydrolase" evidence="8">
    <location>
        <begin position="50"/>
        <end position="181"/>
    </location>
</feature>
<dbReference type="GO" id="GO:0010945">
    <property type="term" value="F:coenzyme A diphosphatase activity"/>
    <property type="evidence" value="ECO:0007669"/>
    <property type="project" value="InterPro"/>
</dbReference>
<evidence type="ECO:0000256" key="1">
    <source>
        <dbReference type="ARBA" id="ARBA00001936"/>
    </source>
</evidence>
<evidence type="ECO:0000256" key="7">
    <source>
        <dbReference type="RuleBase" id="RU003476"/>
    </source>
</evidence>
<evidence type="ECO:0000259" key="8">
    <source>
        <dbReference type="PROSITE" id="PS51462"/>
    </source>
</evidence>
<dbReference type="PANTHER" id="PTHR12992">
    <property type="entry name" value="NUDIX HYDROLASE"/>
    <property type="match status" value="1"/>
</dbReference>